<dbReference type="PANTHER" id="PTHR47878:SF2">
    <property type="entry name" value="OXIDOREDUCTASE FAD_NAD(P)-BINDING DOMAIN PROTEIN"/>
    <property type="match status" value="1"/>
</dbReference>
<dbReference type="SUPFAM" id="SSF52343">
    <property type="entry name" value="Ferredoxin reductase-like, C-terminal NADP-linked domain"/>
    <property type="match status" value="1"/>
</dbReference>
<gene>
    <name evidence="1" type="primary">fpr</name>
    <name evidence="1" type="ORF">alecur_64</name>
</gene>
<proteinExistence type="predicted"/>
<accession>A0ABX4MHL0</accession>
<evidence type="ECO:0000313" key="1">
    <source>
        <dbReference type="EMBL" id="PIM96525.1"/>
    </source>
</evidence>
<comment type="caution">
    <text evidence="1">The sequence shown here is derived from an EMBL/GenBank/DDBJ whole genome shotgun (WGS) entry which is preliminary data.</text>
</comment>
<dbReference type="EMBL" id="NXGS01000019">
    <property type="protein sequence ID" value="PIM96525.1"/>
    <property type="molecule type" value="Genomic_DNA"/>
</dbReference>
<dbReference type="InterPro" id="IPR017938">
    <property type="entry name" value="Riboflavin_synthase-like_b-brl"/>
</dbReference>
<sequence length="275" mass="31463">MYATIGLIIRKELVFRDYYICNPTWDNRLEFYSMTVPNGLFTSFLRKINTKSSVIIKTKTNGELTLATLKPGKRLFLFCSDIGITPAISIISEPETYSNFNEVVVVISCKHTQELSYFNSKLKQLAKETKIKPYARGKLRFYQSVTQEPYPYSDDITWLIRSGTLIADLRIHTFNKMDRFMVCGHQQTAVNNIVLLKDLGYDEGTVKHPGDFTYEKKFINPILNLSPGSDVLLGRIKTEHPNQQLQLPSPEGTVSRKTIITSKVYSRGVWMLEAN</sequence>
<protein>
    <submittedName>
        <fullName evidence="1">Ferredoxin--NADP reductase</fullName>
        <ecNumber evidence="1">1.18.1.2</ecNumber>
    </submittedName>
</protein>
<dbReference type="EC" id="1.18.1.2" evidence="1"/>
<dbReference type="PANTHER" id="PTHR47878">
    <property type="entry name" value="OXIDOREDUCTASE FAD/NAD(P)-BINDING DOMAIN PROTEIN"/>
    <property type="match status" value="1"/>
</dbReference>
<keyword evidence="2" id="KW-1185">Reference proteome</keyword>
<dbReference type="Gene3D" id="2.40.30.10">
    <property type="entry name" value="Translation factors"/>
    <property type="match status" value="1"/>
</dbReference>
<dbReference type="Gene3D" id="3.40.50.80">
    <property type="entry name" value="Nucleotide-binding domain of ferredoxin-NADP reductase (FNR) module"/>
    <property type="match status" value="1"/>
</dbReference>
<dbReference type="InterPro" id="IPR051930">
    <property type="entry name" value="FNR_type-1"/>
</dbReference>
<dbReference type="InterPro" id="IPR039261">
    <property type="entry name" value="FNR_nucleotide-bd"/>
</dbReference>
<keyword evidence="1" id="KW-0560">Oxidoreductase</keyword>
<dbReference type="GO" id="GO:0004324">
    <property type="term" value="F:ferredoxin-NADP+ reductase activity"/>
    <property type="evidence" value="ECO:0007669"/>
    <property type="project" value="UniProtKB-EC"/>
</dbReference>
<name>A0ABX4MHL0_9HYPH</name>
<dbReference type="SUPFAM" id="SSF63380">
    <property type="entry name" value="Riboflavin synthase domain-like"/>
    <property type="match status" value="1"/>
</dbReference>
<reference evidence="1" key="1">
    <citation type="submission" date="2017-09" db="EMBL/GenBank/DDBJ databases">
        <authorList>
            <person name="Campbell M.A."/>
            <person name="Lukasik P."/>
            <person name="Simon C."/>
            <person name="McCutcheon J.P."/>
        </authorList>
    </citation>
    <scope>NUCLEOTIDE SEQUENCE [LARGE SCALE GENOMIC DNA]</scope>
    <source>
        <strain evidence="1">ALECUR</strain>
    </source>
</reference>
<dbReference type="Proteomes" id="UP000229529">
    <property type="component" value="Unassembled WGS sequence"/>
</dbReference>
<evidence type="ECO:0000313" key="2">
    <source>
        <dbReference type="Proteomes" id="UP000229529"/>
    </source>
</evidence>
<organism evidence="1 2">
    <name type="scientific">Candidatus Hodgkinia cicadicola</name>
    <dbReference type="NCBI Taxonomy" id="573658"/>
    <lineage>
        <taxon>Bacteria</taxon>
        <taxon>Pseudomonadati</taxon>
        <taxon>Pseudomonadota</taxon>
        <taxon>Alphaproteobacteria</taxon>
        <taxon>Hyphomicrobiales</taxon>
        <taxon>Candidatus Hodgkinia</taxon>
    </lineage>
</organism>